<evidence type="ECO:0000313" key="2">
    <source>
        <dbReference type="Proteomes" id="UP001054945"/>
    </source>
</evidence>
<keyword evidence="2" id="KW-1185">Reference proteome</keyword>
<evidence type="ECO:0000313" key="1">
    <source>
        <dbReference type="EMBL" id="GIX71595.1"/>
    </source>
</evidence>
<comment type="caution">
    <text evidence="1">The sequence shown here is derived from an EMBL/GenBank/DDBJ whole genome shotgun (WGS) entry which is preliminary data.</text>
</comment>
<sequence>MLLSSIRWSDHFLSQLWEPAINSKYRSADINYWPTLICLRCNNDRHQPIIHQNHLLISHPRKTSWHKLVRPFFYLHFGNWPIPSKYRSADPNHWPTLICFRCNNDHHQPIIHQNHLLIYLIRGKLPGIKW</sequence>
<dbReference type="EMBL" id="BPLR01019769">
    <property type="protein sequence ID" value="GIX71595.1"/>
    <property type="molecule type" value="Genomic_DNA"/>
</dbReference>
<protein>
    <submittedName>
        <fullName evidence="1">Uncharacterized protein</fullName>
    </submittedName>
</protein>
<name>A0AAV4MI97_CAEEX</name>
<dbReference type="Proteomes" id="UP001054945">
    <property type="component" value="Unassembled WGS sequence"/>
</dbReference>
<reference evidence="1 2" key="1">
    <citation type="submission" date="2021-06" db="EMBL/GenBank/DDBJ databases">
        <title>Caerostris extrusa draft genome.</title>
        <authorList>
            <person name="Kono N."/>
            <person name="Arakawa K."/>
        </authorList>
    </citation>
    <scope>NUCLEOTIDE SEQUENCE [LARGE SCALE GENOMIC DNA]</scope>
</reference>
<dbReference type="AlphaFoldDB" id="A0AAV4MI97"/>
<gene>
    <name evidence="1" type="ORF">CEXT_22611</name>
</gene>
<organism evidence="1 2">
    <name type="scientific">Caerostris extrusa</name>
    <name type="common">Bark spider</name>
    <name type="synonym">Caerostris bankana</name>
    <dbReference type="NCBI Taxonomy" id="172846"/>
    <lineage>
        <taxon>Eukaryota</taxon>
        <taxon>Metazoa</taxon>
        <taxon>Ecdysozoa</taxon>
        <taxon>Arthropoda</taxon>
        <taxon>Chelicerata</taxon>
        <taxon>Arachnida</taxon>
        <taxon>Araneae</taxon>
        <taxon>Araneomorphae</taxon>
        <taxon>Entelegynae</taxon>
        <taxon>Araneoidea</taxon>
        <taxon>Araneidae</taxon>
        <taxon>Caerostris</taxon>
    </lineage>
</organism>
<accession>A0AAV4MI97</accession>
<proteinExistence type="predicted"/>